<evidence type="ECO:0000259" key="2">
    <source>
        <dbReference type="Pfam" id="PF08442"/>
    </source>
</evidence>
<feature type="region of interest" description="Disordered" evidence="1">
    <location>
        <begin position="17"/>
        <end position="36"/>
    </location>
</feature>
<protein>
    <recommendedName>
        <fullName evidence="2">ATP-grasp fold succinyl-CoA synthetase-type domain-containing protein</fullName>
    </recommendedName>
</protein>
<sequence>MNLHEYQAKELMARHGVSVPAGEPATSIEEAKAAIE</sequence>
<gene>
    <name evidence="3" type="ORF">METZ01_LOCUS175463</name>
</gene>
<feature type="domain" description="ATP-grasp fold succinyl-CoA synthetase-type" evidence="2">
    <location>
        <begin position="2"/>
        <end position="35"/>
    </location>
</feature>
<dbReference type="Pfam" id="PF08442">
    <property type="entry name" value="ATP-grasp_2"/>
    <property type="match status" value="1"/>
</dbReference>
<proteinExistence type="predicted"/>
<dbReference type="SUPFAM" id="SSF56059">
    <property type="entry name" value="Glutathione synthetase ATP-binding domain-like"/>
    <property type="match status" value="1"/>
</dbReference>
<dbReference type="Gene3D" id="3.30.470.20">
    <property type="entry name" value="ATP-grasp fold, B domain"/>
    <property type="match status" value="1"/>
</dbReference>
<dbReference type="EMBL" id="UINC01033394">
    <property type="protein sequence ID" value="SVB22609.1"/>
    <property type="molecule type" value="Genomic_DNA"/>
</dbReference>
<accession>A0A382C9U2</accession>
<evidence type="ECO:0000313" key="3">
    <source>
        <dbReference type="EMBL" id="SVB22609.1"/>
    </source>
</evidence>
<name>A0A382C9U2_9ZZZZ</name>
<evidence type="ECO:0000256" key="1">
    <source>
        <dbReference type="SAM" id="MobiDB-lite"/>
    </source>
</evidence>
<reference evidence="3" key="1">
    <citation type="submission" date="2018-05" db="EMBL/GenBank/DDBJ databases">
        <authorList>
            <person name="Lanie J.A."/>
            <person name="Ng W.-L."/>
            <person name="Kazmierczak K.M."/>
            <person name="Andrzejewski T.M."/>
            <person name="Davidsen T.M."/>
            <person name="Wayne K.J."/>
            <person name="Tettelin H."/>
            <person name="Glass J.I."/>
            <person name="Rusch D."/>
            <person name="Podicherti R."/>
            <person name="Tsui H.-C.T."/>
            <person name="Winkler M.E."/>
        </authorList>
    </citation>
    <scope>NUCLEOTIDE SEQUENCE</scope>
</reference>
<feature type="non-terminal residue" evidence="3">
    <location>
        <position position="36"/>
    </location>
</feature>
<organism evidence="3">
    <name type="scientific">marine metagenome</name>
    <dbReference type="NCBI Taxonomy" id="408172"/>
    <lineage>
        <taxon>unclassified sequences</taxon>
        <taxon>metagenomes</taxon>
        <taxon>ecological metagenomes</taxon>
    </lineage>
</organism>
<dbReference type="InterPro" id="IPR013650">
    <property type="entry name" value="ATP-grasp_succ-CoA_synth-type"/>
</dbReference>
<dbReference type="AlphaFoldDB" id="A0A382C9U2"/>